<proteinExistence type="predicted"/>
<feature type="transmembrane region" description="Helical" evidence="13">
    <location>
        <begin position="133"/>
        <end position="158"/>
    </location>
</feature>
<feature type="domain" description="PAS" evidence="15">
    <location>
        <begin position="655"/>
        <end position="725"/>
    </location>
</feature>
<dbReference type="FunFam" id="3.30.565.10:FF:000006">
    <property type="entry name" value="Sensor histidine kinase WalK"/>
    <property type="match status" value="1"/>
</dbReference>
<feature type="domain" description="PAC" evidence="16">
    <location>
        <begin position="603"/>
        <end position="654"/>
    </location>
</feature>
<evidence type="ECO:0000259" key="15">
    <source>
        <dbReference type="PROSITE" id="PS50112"/>
    </source>
</evidence>
<organism evidence="18 19">
    <name type="scientific">Noviherbaspirillum humi</name>
    <dbReference type="NCBI Taxonomy" id="1688639"/>
    <lineage>
        <taxon>Bacteria</taxon>
        <taxon>Pseudomonadati</taxon>
        <taxon>Pseudomonadota</taxon>
        <taxon>Betaproteobacteria</taxon>
        <taxon>Burkholderiales</taxon>
        <taxon>Oxalobacteraceae</taxon>
        <taxon>Noviherbaspirillum</taxon>
    </lineage>
</organism>
<dbReference type="SUPFAM" id="SSF47384">
    <property type="entry name" value="Homodimeric domain of signal transducing histidine kinase"/>
    <property type="match status" value="1"/>
</dbReference>
<feature type="compositionally biased region" description="Low complexity" evidence="12">
    <location>
        <begin position="1167"/>
        <end position="1184"/>
    </location>
</feature>
<keyword evidence="5" id="KW-0597">Phosphoprotein</keyword>
<evidence type="ECO:0000259" key="14">
    <source>
        <dbReference type="PROSITE" id="PS50109"/>
    </source>
</evidence>
<evidence type="ECO:0000256" key="11">
    <source>
        <dbReference type="ARBA" id="ARBA00023136"/>
    </source>
</evidence>
<feature type="domain" description="PAC" evidence="16">
    <location>
        <begin position="726"/>
        <end position="779"/>
    </location>
</feature>
<dbReference type="Pfam" id="PF13426">
    <property type="entry name" value="PAS_9"/>
    <property type="match status" value="1"/>
</dbReference>
<dbReference type="Pfam" id="PF03924">
    <property type="entry name" value="CHASE"/>
    <property type="match status" value="1"/>
</dbReference>
<feature type="transmembrane region" description="Helical" evidence="13">
    <location>
        <begin position="38"/>
        <end position="59"/>
    </location>
</feature>
<evidence type="ECO:0000259" key="17">
    <source>
        <dbReference type="PROSITE" id="PS50839"/>
    </source>
</evidence>
<keyword evidence="19" id="KW-1185">Reference proteome</keyword>
<keyword evidence="9 13" id="KW-1133">Transmembrane helix</keyword>
<evidence type="ECO:0000313" key="18">
    <source>
        <dbReference type="EMBL" id="SNT10945.1"/>
    </source>
</evidence>
<dbReference type="EC" id="2.7.13.3" evidence="3"/>
<dbReference type="Pfam" id="PF05231">
    <property type="entry name" value="MASE1"/>
    <property type="match status" value="1"/>
</dbReference>
<dbReference type="InterPro" id="IPR000700">
    <property type="entry name" value="PAS-assoc_C"/>
</dbReference>
<dbReference type="SMART" id="SM00387">
    <property type="entry name" value="HATPase_c"/>
    <property type="match status" value="1"/>
</dbReference>
<dbReference type="InterPro" id="IPR036097">
    <property type="entry name" value="HisK_dim/P_sf"/>
</dbReference>
<comment type="catalytic activity">
    <reaction evidence="1">
        <text>ATP + protein L-histidine = ADP + protein N-phospho-L-histidine.</text>
        <dbReference type="EC" id="2.7.13.3"/>
    </reaction>
</comment>
<accession>A0A239JYT2</accession>
<keyword evidence="6" id="KW-0808">Transferase</keyword>
<dbReference type="PANTHER" id="PTHR43711:SF1">
    <property type="entry name" value="HISTIDINE KINASE 1"/>
    <property type="match status" value="1"/>
</dbReference>
<dbReference type="InterPro" id="IPR036890">
    <property type="entry name" value="HATPase_C_sf"/>
</dbReference>
<sequence length="1199" mass="131818">MGNVRTLGKRTLSLEVAETFRIASAYAALAWLSELLAVPPDLVIAFFPAAGFALGLTLIRGWRCLPGIGLGWLVFITWHIYQRTGTFGPEHFLPAGITALGAMLQAALGAWLIKRYGEYPSPLDKPRTLLQFLFLAAPASCLTGASIGMLALAPAGLIPMEKLADYGFNWWLGDTLGVLVTLPLVLIWQGQPARLWRARRYTVGLPLLVSISVVVTGFVIVREVEQEYRFGQFEDDALSIAQTMQTALNLRGEMLHGMANFISSAPEVSEAQFRANAGRLMERYSALHRVVWAPGAGTGGSQRGKAGAGRLRMPVQYAQAPDGPVHETGTDLAAIPELRWLIEEARDSGELSAGAPLRLQSEKGNRLALQLIIPVTRGGVDGGSVAERRRAFLGALVATFDIDTLVRNAVGLDKRRRVQFSLTESSPAGSMALLYRSSESNLPRTWAAVNTSFDFGGKTYLFSAVPAEEFGGGQLSWRSWWALSGGMFFAAMMAMYLLQISGHSYNVEREVAHRTRELDASRDQLRTSLGMLRVLVEGSSTFLCVRDTKSRFLYVNREYADMIGWDKEDLIGRSLEEVFGAESAGRDIATDREVLQGAANVREEIELQAANFPGLRTFMITKSPLFHEDGTLYGVCIVGVDITQEKREKEKQRENMLMLQAVMESTSSAVYVCDPDGNFLYANRRFEMLLNLPSGMLVGRNVRSIFSEAVAQEYLDHFHRVCSEGFSISEEVLHHDQTRPLIHLFVRSALRNESGVVYGICGVGTDITRFRRAEEALHELNHQLVATSALQLAILNSTNFAIFSVDMTGTLRAFNVGAQRMLGYSEEEMVGVQSPVVLHDPDEIMLRAQQLSGELDMHVRPGIDVFFAKPGRSLVDEHEWTFIRKDGSRLPVMMSVSALRNEALEMVGYVAVAYDLTERKKIERMKDEFISTVSHELRTPLTSIRGSLGLMVGGMAGELSARAVSLLSIARNNCDRLTRLINDVLDAERIRSGHMNFHMLTCDLRALVEQAITATQPYAQQYQVEFEFEPPDDDIIAKVDSDRILQVMVNLLGNAAKFSTPDSTVRATLSRSEAGIRFAVIDHGCGIPEEFRDRIFQRFARADASATQQKGGTGLGLSISKSIIERHYGHIGFYSEPGVETEFYFELPLAPVELALLPQPSPALMNPAGDGAAAASPAAPVAGALDQPPAAPHVTEAEA</sequence>
<dbReference type="SUPFAM" id="SSF55785">
    <property type="entry name" value="PYP-like sensor domain (PAS domain)"/>
    <property type="match status" value="3"/>
</dbReference>
<protein>
    <recommendedName>
        <fullName evidence="3">histidine kinase</fullName>
        <ecNumber evidence="3">2.7.13.3</ecNumber>
    </recommendedName>
</protein>
<evidence type="ECO:0000256" key="12">
    <source>
        <dbReference type="SAM" id="MobiDB-lite"/>
    </source>
</evidence>
<dbReference type="CDD" id="cd00082">
    <property type="entry name" value="HisKA"/>
    <property type="match status" value="1"/>
</dbReference>
<keyword evidence="11 13" id="KW-0472">Membrane</keyword>
<feature type="region of interest" description="Disordered" evidence="12">
    <location>
        <begin position="1165"/>
        <end position="1199"/>
    </location>
</feature>
<dbReference type="SMART" id="SM00091">
    <property type="entry name" value="PAS"/>
    <property type="match status" value="3"/>
</dbReference>
<feature type="domain" description="Histidine kinase" evidence="14">
    <location>
        <begin position="932"/>
        <end position="1151"/>
    </location>
</feature>
<evidence type="ECO:0000256" key="4">
    <source>
        <dbReference type="ARBA" id="ARBA00022475"/>
    </source>
</evidence>
<reference evidence="18 19" key="1">
    <citation type="submission" date="2017-06" db="EMBL/GenBank/DDBJ databases">
        <authorList>
            <person name="Kim H.J."/>
            <person name="Triplett B.A."/>
        </authorList>
    </citation>
    <scope>NUCLEOTIDE SEQUENCE [LARGE SCALE GENOMIC DNA]</scope>
    <source>
        <strain evidence="18 19">U15</strain>
    </source>
</reference>
<dbReference type="EMBL" id="FZOT01000014">
    <property type="protein sequence ID" value="SNT10945.1"/>
    <property type="molecule type" value="Genomic_DNA"/>
</dbReference>
<dbReference type="FunFam" id="1.10.287.130:FF:000001">
    <property type="entry name" value="Two-component sensor histidine kinase"/>
    <property type="match status" value="1"/>
</dbReference>
<evidence type="ECO:0000256" key="7">
    <source>
        <dbReference type="ARBA" id="ARBA00022692"/>
    </source>
</evidence>
<dbReference type="InterPro" id="IPR006189">
    <property type="entry name" value="CHASE_dom"/>
</dbReference>
<dbReference type="OrthoDB" id="5519028at2"/>
<feature type="transmembrane region" description="Helical" evidence="13">
    <location>
        <begin position="201"/>
        <end position="221"/>
    </location>
</feature>
<gene>
    <name evidence="18" type="ORF">SAMN06265795_11445</name>
</gene>
<dbReference type="PROSITE" id="PS50112">
    <property type="entry name" value="PAS"/>
    <property type="match status" value="3"/>
</dbReference>
<dbReference type="Gene3D" id="3.30.450.20">
    <property type="entry name" value="PAS domain"/>
    <property type="match status" value="3"/>
</dbReference>
<evidence type="ECO:0000256" key="1">
    <source>
        <dbReference type="ARBA" id="ARBA00000085"/>
    </source>
</evidence>
<feature type="domain" description="CHASE" evidence="17">
    <location>
        <begin position="312"/>
        <end position="410"/>
    </location>
</feature>
<dbReference type="PROSITE" id="PS50113">
    <property type="entry name" value="PAC"/>
    <property type="match status" value="3"/>
</dbReference>
<dbReference type="CDD" id="cd00130">
    <property type="entry name" value="PAS"/>
    <property type="match status" value="3"/>
</dbReference>
<evidence type="ECO:0000259" key="16">
    <source>
        <dbReference type="PROSITE" id="PS50113"/>
    </source>
</evidence>
<evidence type="ECO:0000256" key="10">
    <source>
        <dbReference type="ARBA" id="ARBA00023012"/>
    </source>
</evidence>
<dbReference type="InterPro" id="IPR004358">
    <property type="entry name" value="Sig_transdc_His_kin-like_C"/>
</dbReference>
<evidence type="ECO:0000256" key="13">
    <source>
        <dbReference type="SAM" id="Phobius"/>
    </source>
</evidence>
<dbReference type="InterPro" id="IPR035965">
    <property type="entry name" value="PAS-like_dom_sf"/>
</dbReference>
<evidence type="ECO:0000256" key="2">
    <source>
        <dbReference type="ARBA" id="ARBA00004429"/>
    </source>
</evidence>
<feature type="transmembrane region" description="Helical" evidence="13">
    <location>
        <begin position="64"/>
        <end position="81"/>
    </location>
</feature>
<dbReference type="PRINTS" id="PR00344">
    <property type="entry name" value="BCTRLSENSOR"/>
</dbReference>
<evidence type="ECO:0000256" key="3">
    <source>
        <dbReference type="ARBA" id="ARBA00012438"/>
    </source>
</evidence>
<dbReference type="Proteomes" id="UP000198284">
    <property type="component" value="Unassembled WGS sequence"/>
</dbReference>
<dbReference type="Pfam" id="PF08448">
    <property type="entry name" value="PAS_4"/>
    <property type="match status" value="2"/>
</dbReference>
<evidence type="ECO:0000256" key="9">
    <source>
        <dbReference type="ARBA" id="ARBA00022989"/>
    </source>
</evidence>
<dbReference type="Pfam" id="PF00512">
    <property type="entry name" value="HisKA"/>
    <property type="match status" value="1"/>
</dbReference>
<feature type="domain" description="PAC" evidence="16">
    <location>
        <begin position="876"/>
        <end position="928"/>
    </location>
</feature>
<dbReference type="SMART" id="SM00086">
    <property type="entry name" value="PAC"/>
    <property type="match status" value="3"/>
</dbReference>
<feature type="domain" description="PAS" evidence="15">
    <location>
        <begin position="787"/>
        <end position="858"/>
    </location>
</feature>
<dbReference type="InterPro" id="IPR013656">
    <property type="entry name" value="PAS_4"/>
</dbReference>
<evidence type="ECO:0000256" key="6">
    <source>
        <dbReference type="ARBA" id="ARBA00022679"/>
    </source>
</evidence>
<dbReference type="AlphaFoldDB" id="A0A239JYT2"/>
<dbReference type="NCBIfam" id="TIGR00229">
    <property type="entry name" value="sensory_box"/>
    <property type="match status" value="3"/>
</dbReference>
<feature type="domain" description="PAS" evidence="15">
    <location>
        <begin position="528"/>
        <end position="598"/>
    </location>
</feature>
<dbReference type="SUPFAM" id="SSF55874">
    <property type="entry name" value="ATPase domain of HSP90 chaperone/DNA topoisomerase II/histidine kinase"/>
    <property type="match status" value="1"/>
</dbReference>
<dbReference type="InterPro" id="IPR042240">
    <property type="entry name" value="CHASE_sf"/>
</dbReference>
<keyword evidence="4" id="KW-1003">Cell membrane</keyword>
<dbReference type="InterPro" id="IPR050736">
    <property type="entry name" value="Sensor_HK_Regulatory"/>
</dbReference>
<keyword evidence="10" id="KW-0902">Two-component regulatory system</keyword>
<evidence type="ECO:0000256" key="5">
    <source>
        <dbReference type="ARBA" id="ARBA00022553"/>
    </source>
</evidence>
<keyword evidence="8" id="KW-0418">Kinase</keyword>
<dbReference type="PROSITE" id="PS50109">
    <property type="entry name" value="HIS_KIN"/>
    <property type="match status" value="1"/>
</dbReference>
<dbReference type="GO" id="GO:0005886">
    <property type="term" value="C:plasma membrane"/>
    <property type="evidence" value="ECO:0007669"/>
    <property type="project" value="UniProtKB-SubCell"/>
</dbReference>
<dbReference type="Gene3D" id="3.30.565.10">
    <property type="entry name" value="Histidine kinase-like ATPase, C-terminal domain"/>
    <property type="match status" value="1"/>
</dbReference>
<comment type="subcellular location">
    <subcellularLocation>
        <location evidence="2">Cell inner membrane</location>
        <topology evidence="2">Multi-pass membrane protein</topology>
    </subcellularLocation>
</comment>
<dbReference type="InterPro" id="IPR003594">
    <property type="entry name" value="HATPase_dom"/>
</dbReference>
<keyword evidence="7 13" id="KW-0812">Transmembrane</keyword>
<dbReference type="InterPro" id="IPR000014">
    <property type="entry name" value="PAS"/>
</dbReference>
<evidence type="ECO:0000256" key="8">
    <source>
        <dbReference type="ARBA" id="ARBA00022777"/>
    </source>
</evidence>
<feature type="transmembrane region" description="Helical" evidence="13">
    <location>
        <begin position="170"/>
        <end position="189"/>
    </location>
</feature>
<dbReference type="InterPro" id="IPR005467">
    <property type="entry name" value="His_kinase_dom"/>
</dbReference>
<dbReference type="PROSITE" id="PS50839">
    <property type="entry name" value="CHASE"/>
    <property type="match status" value="1"/>
</dbReference>
<dbReference type="InterPro" id="IPR001610">
    <property type="entry name" value="PAC"/>
</dbReference>
<dbReference type="InterPro" id="IPR003661">
    <property type="entry name" value="HisK_dim/P_dom"/>
</dbReference>
<feature type="transmembrane region" description="Helical" evidence="13">
    <location>
        <begin position="93"/>
        <end position="113"/>
    </location>
</feature>
<dbReference type="GO" id="GO:0000155">
    <property type="term" value="F:phosphorelay sensor kinase activity"/>
    <property type="evidence" value="ECO:0007669"/>
    <property type="project" value="InterPro"/>
</dbReference>
<dbReference type="Pfam" id="PF02518">
    <property type="entry name" value="HATPase_c"/>
    <property type="match status" value="1"/>
</dbReference>
<dbReference type="InterPro" id="IPR007895">
    <property type="entry name" value="MASE1"/>
</dbReference>
<dbReference type="PANTHER" id="PTHR43711">
    <property type="entry name" value="TWO-COMPONENT HISTIDINE KINASE"/>
    <property type="match status" value="1"/>
</dbReference>
<dbReference type="Gene3D" id="3.30.450.350">
    <property type="entry name" value="CHASE domain"/>
    <property type="match status" value="1"/>
</dbReference>
<dbReference type="SMART" id="SM01079">
    <property type="entry name" value="CHASE"/>
    <property type="match status" value="1"/>
</dbReference>
<name>A0A239JYT2_9BURK</name>
<dbReference type="Gene3D" id="1.10.287.130">
    <property type="match status" value="1"/>
</dbReference>
<evidence type="ECO:0000313" key="19">
    <source>
        <dbReference type="Proteomes" id="UP000198284"/>
    </source>
</evidence>
<dbReference type="SMART" id="SM00388">
    <property type="entry name" value="HisKA"/>
    <property type="match status" value="1"/>
</dbReference>